<dbReference type="EMBL" id="JAQHRD010000012">
    <property type="protein sequence ID" value="KAJ6437503.1"/>
    <property type="molecule type" value="Genomic_DNA"/>
</dbReference>
<organism evidence="1 2">
    <name type="scientific">Purpureocillium lavendulum</name>
    <dbReference type="NCBI Taxonomy" id="1247861"/>
    <lineage>
        <taxon>Eukaryota</taxon>
        <taxon>Fungi</taxon>
        <taxon>Dikarya</taxon>
        <taxon>Ascomycota</taxon>
        <taxon>Pezizomycotina</taxon>
        <taxon>Sordariomycetes</taxon>
        <taxon>Hypocreomycetidae</taxon>
        <taxon>Hypocreales</taxon>
        <taxon>Ophiocordycipitaceae</taxon>
        <taxon>Purpureocillium</taxon>
    </lineage>
</organism>
<evidence type="ECO:0000313" key="2">
    <source>
        <dbReference type="Proteomes" id="UP001163105"/>
    </source>
</evidence>
<protein>
    <submittedName>
        <fullName evidence="1">4-coumarate--CoA ligase-like 7</fullName>
    </submittedName>
</protein>
<gene>
    <name evidence="1" type="ORF">O9K51_10062</name>
</gene>
<proteinExistence type="predicted"/>
<keyword evidence="1" id="KW-0436">Ligase</keyword>
<evidence type="ECO:0000313" key="1">
    <source>
        <dbReference type="EMBL" id="KAJ6437503.1"/>
    </source>
</evidence>
<sequence>MSAFAGVQGYETLSSAQQRERDFATVVDHGLASKPSAPPSHLSRVLYIPPLHNSRFHALVHDVSAEYKHVIGHSPLGGSEIIGDAAMGSRLFMTRLGTMRKPAATISDAESQYAIDAKVELTQTLIKLEKVNTGDASRIMTM</sequence>
<name>A0AB34FDH7_9HYPO</name>
<reference evidence="1" key="1">
    <citation type="submission" date="2023-01" db="EMBL/GenBank/DDBJ databases">
        <title>The growth and conidiation of Purpureocillium lavendulum are regulated by nitrogen source and histone H3K14 acetylation.</title>
        <authorList>
            <person name="Tang P."/>
            <person name="Han J."/>
            <person name="Zhang C."/>
            <person name="Tang P."/>
            <person name="Qi F."/>
            <person name="Zhang K."/>
            <person name="Liang L."/>
        </authorList>
    </citation>
    <scope>NUCLEOTIDE SEQUENCE</scope>
    <source>
        <strain evidence="1">YMF1.00683</strain>
    </source>
</reference>
<dbReference type="AlphaFoldDB" id="A0AB34FDH7"/>
<comment type="caution">
    <text evidence="1">The sequence shown here is derived from an EMBL/GenBank/DDBJ whole genome shotgun (WGS) entry which is preliminary data.</text>
</comment>
<keyword evidence="2" id="KW-1185">Reference proteome</keyword>
<accession>A0AB34FDH7</accession>
<dbReference type="Proteomes" id="UP001163105">
    <property type="component" value="Unassembled WGS sequence"/>
</dbReference>
<dbReference type="GO" id="GO:0016874">
    <property type="term" value="F:ligase activity"/>
    <property type="evidence" value="ECO:0007669"/>
    <property type="project" value="UniProtKB-KW"/>
</dbReference>